<feature type="domain" description="RNase H type-1" evidence="1">
    <location>
        <begin position="99"/>
        <end position="199"/>
    </location>
</feature>
<dbReference type="InterPro" id="IPR052929">
    <property type="entry name" value="RNase_H-like_EbsB-rel"/>
</dbReference>
<dbReference type="CDD" id="cd06222">
    <property type="entry name" value="RNase_H_like"/>
    <property type="match status" value="1"/>
</dbReference>
<dbReference type="InterPro" id="IPR036397">
    <property type="entry name" value="RNaseH_sf"/>
</dbReference>
<protein>
    <recommendedName>
        <fullName evidence="1">RNase H type-1 domain-containing protein</fullName>
    </recommendedName>
</protein>
<evidence type="ECO:0000313" key="2">
    <source>
        <dbReference type="EMBL" id="RLN23608.1"/>
    </source>
</evidence>
<dbReference type="GO" id="GO:0004523">
    <property type="term" value="F:RNA-DNA hybrid ribonuclease activity"/>
    <property type="evidence" value="ECO:0007669"/>
    <property type="project" value="InterPro"/>
</dbReference>
<accession>A0A3L6SLV9</accession>
<dbReference type="InterPro" id="IPR002156">
    <property type="entry name" value="RNaseH_domain"/>
</dbReference>
<dbReference type="InterPro" id="IPR012337">
    <property type="entry name" value="RNaseH-like_sf"/>
</dbReference>
<evidence type="ECO:0000259" key="1">
    <source>
        <dbReference type="Pfam" id="PF13456"/>
    </source>
</evidence>
<evidence type="ECO:0000313" key="3">
    <source>
        <dbReference type="Proteomes" id="UP000275267"/>
    </source>
</evidence>
<dbReference type="PANTHER" id="PTHR47074:SF70">
    <property type="entry name" value="OS07G0513450 PROTEIN"/>
    <property type="match status" value="1"/>
</dbReference>
<organism evidence="2 3">
    <name type="scientific">Panicum miliaceum</name>
    <name type="common">Proso millet</name>
    <name type="synonym">Broomcorn millet</name>
    <dbReference type="NCBI Taxonomy" id="4540"/>
    <lineage>
        <taxon>Eukaryota</taxon>
        <taxon>Viridiplantae</taxon>
        <taxon>Streptophyta</taxon>
        <taxon>Embryophyta</taxon>
        <taxon>Tracheophyta</taxon>
        <taxon>Spermatophyta</taxon>
        <taxon>Magnoliopsida</taxon>
        <taxon>Liliopsida</taxon>
        <taxon>Poales</taxon>
        <taxon>Poaceae</taxon>
        <taxon>PACMAD clade</taxon>
        <taxon>Panicoideae</taxon>
        <taxon>Panicodae</taxon>
        <taxon>Paniceae</taxon>
        <taxon>Panicinae</taxon>
        <taxon>Panicum</taxon>
        <taxon>Panicum sect. Panicum</taxon>
    </lineage>
</organism>
<dbReference type="AlphaFoldDB" id="A0A3L6SLV9"/>
<dbReference type="Proteomes" id="UP000275267">
    <property type="component" value="Unassembled WGS sequence"/>
</dbReference>
<proteinExistence type="predicted"/>
<dbReference type="STRING" id="4540.A0A3L6SLV9"/>
<dbReference type="Pfam" id="PF13456">
    <property type="entry name" value="RVT_3"/>
    <property type="match status" value="1"/>
</dbReference>
<dbReference type="GO" id="GO:0003676">
    <property type="term" value="F:nucleic acid binding"/>
    <property type="evidence" value="ECO:0007669"/>
    <property type="project" value="InterPro"/>
</dbReference>
<gene>
    <name evidence="2" type="ORF">C2845_PM07G01170</name>
</gene>
<sequence>MEDIILMLCDLPSAKHVSEHILSLKEEKKLLIIGLLWSWWDARNKANVGEQRRSATEVITKARLVMVSAEADSGTVNSMRQGGERRGWVPPAEGTWKINIDAAYCANDLKGAWGFIVRDSEGQASMAGGGCLAVVKDALCAEAHACVAALEAAADSGMQNIVVETDSQVLVKALQTSELDRAMGGVLFREAKFLMETMFVSASTYMFLV</sequence>
<dbReference type="InterPro" id="IPR044730">
    <property type="entry name" value="RNase_H-like_dom_plant"/>
</dbReference>
<dbReference type="OrthoDB" id="1906820at2759"/>
<dbReference type="PANTHER" id="PTHR47074">
    <property type="entry name" value="BNAC02G40300D PROTEIN"/>
    <property type="match status" value="1"/>
</dbReference>
<dbReference type="SUPFAM" id="SSF53098">
    <property type="entry name" value="Ribonuclease H-like"/>
    <property type="match status" value="1"/>
</dbReference>
<dbReference type="Gene3D" id="3.30.420.10">
    <property type="entry name" value="Ribonuclease H-like superfamily/Ribonuclease H"/>
    <property type="match status" value="1"/>
</dbReference>
<dbReference type="EMBL" id="PQIB02000004">
    <property type="protein sequence ID" value="RLN23608.1"/>
    <property type="molecule type" value="Genomic_DNA"/>
</dbReference>
<reference evidence="3" key="1">
    <citation type="journal article" date="2019" name="Nat. Commun.">
        <title>The genome of broomcorn millet.</title>
        <authorList>
            <person name="Zou C."/>
            <person name="Miki D."/>
            <person name="Li D."/>
            <person name="Tang Q."/>
            <person name="Xiao L."/>
            <person name="Rajput S."/>
            <person name="Deng P."/>
            <person name="Jia W."/>
            <person name="Huang R."/>
            <person name="Zhang M."/>
            <person name="Sun Y."/>
            <person name="Hu J."/>
            <person name="Fu X."/>
            <person name="Schnable P.S."/>
            <person name="Li F."/>
            <person name="Zhang H."/>
            <person name="Feng B."/>
            <person name="Zhu X."/>
            <person name="Liu R."/>
            <person name="Schnable J.C."/>
            <person name="Zhu J.-K."/>
            <person name="Zhang H."/>
        </authorList>
    </citation>
    <scope>NUCLEOTIDE SEQUENCE [LARGE SCALE GENOMIC DNA]</scope>
</reference>
<comment type="caution">
    <text evidence="2">The sequence shown here is derived from an EMBL/GenBank/DDBJ whole genome shotgun (WGS) entry which is preliminary data.</text>
</comment>
<keyword evidence="3" id="KW-1185">Reference proteome</keyword>
<name>A0A3L6SLV9_PANMI</name>